<gene>
    <name evidence="1" type="ORF">E2C01_061056</name>
</gene>
<comment type="caution">
    <text evidence="1">The sequence shown here is derived from an EMBL/GenBank/DDBJ whole genome shotgun (WGS) entry which is preliminary data.</text>
</comment>
<dbReference type="Proteomes" id="UP000324222">
    <property type="component" value="Unassembled WGS sequence"/>
</dbReference>
<evidence type="ECO:0000313" key="2">
    <source>
        <dbReference type="Proteomes" id="UP000324222"/>
    </source>
</evidence>
<sequence>MRPQQYKPSRVSLLALRLQRHMTGVPSHTRPPVPARSPSFCLRGGILLLLSLPARATLPVLSREHRQYQAHSDLRCAGFRTPAQP</sequence>
<proteinExistence type="predicted"/>
<organism evidence="1 2">
    <name type="scientific">Portunus trituberculatus</name>
    <name type="common">Swimming crab</name>
    <name type="synonym">Neptunus trituberculatus</name>
    <dbReference type="NCBI Taxonomy" id="210409"/>
    <lineage>
        <taxon>Eukaryota</taxon>
        <taxon>Metazoa</taxon>
        <taxon>Ecdysozoa</taxon>
        <taxon>Arthropoda</taxon>
        <taxon>Crustacea</taxon>
        <taxon>Multicrustacea</taxon>
        <taxon>Malacostraca</taxon>
        <taxon>Eumalacostraca</taxon>
        <taxon>Eucarida</taxon>
        <taxon>Decapoda</taxon>
        <taxon>Pleocyemata</taxon>
        <taxon>Brachyura</taxon>
        <taxon>Eubrachyura</taxon>
        <taxon>Portunoidea</taxon>
        <taxon>Portunidae</taxon>
        <taxon>Portuninae</taxon>
        <taxon>Portunus</taxon>
    </lineage>
</organism>
<protein>
    <submittedName>
        <fullName evidence="1">Uncharacterized protein</fullName>
    </submittedName>
</protein>
<keyword evidence="2" id="KW-1185">Reference proteome</keyword>
<name>A0A5B7H2U6_PORTR</name>
<dbReference type="EMBL" id="VSRR010025483">
    <property type="protein sequence ID" value="MPC66901.1"/>
    <property type="molecule type" value="Genomic_DNA"/>
</dbReference>
<evidence type="ECO:0000313" key="1">
    <source>
        <dbReference type="EMBL" id="MPC66901.1"/>
    </source>
</evidence>
<reference evidence="1 2" key="1">
    <citation type="submission" date="2019-05" db="EMBL/GenBank/DDBJ databases">
        <title>Another draft genome of Portunus trituberculatus and its Hox gene families provides insights of decapod evolution.</title>
        <authorList>
            <person name="Jeong J.-H."/>
            <person name="Song I."/>
            <person name="Kim S."/>
            <person name="Choi T."/>
            <person name="Kim D."/>
            <person name="Ryu S."/>
            <person name="Kim W."/>
        </authorList>
    </citation>
    <scope>NUCLEOTIDE SEQUENCE [LARGE SCALE GENOMIC DNA]</scope>
    <source>
        <tissue evidence="1">Muscle</tissue>
    </source>
</reference>
<dbReference type="AlphaFoldDB" id="A0A5B7H2U6"/>
<accession>A0A5B7H2U6</accession>